<keyword evidence="4" id="KW-1185">Reference proteome</keyword>
<gene>
    <name evidence="2" type="ORF">SS50377_25960</name>
    <name evidence="3" type="ORF">SS50377_25970</name>
</gene>
<dbReference type="GeneID" id="94299983"/>
<dbReference type="Proteomes" id="UP000018208">
    <property type="component" value="Unassembled WGS sequence"/>
</dbReference>
<dbReference type="EMBL" id="AUWU02000006">
    <property type="protein sequence ID" value="KAH0571765.1"/>
    <property type="molecule type" value="Genomic_DNA"/>
</dbReference>
<reference evidence="2" key="1">
    <citation type="journal article" date="2014" name="PLoS Genet.">
        <title>The Genome of Spironucleus salmonicida Highlights a Fish Pathogen Adapted to Fluctuating Environments.</title>
        <authorList>
            <person name="Xu F."/>
            <person name="Jerlstrom-Hultqvist J."/>
            <person name="Einarsson E."/>
            <person name="Astvaldsson A."/>
            <person name="Svard S.G."/>
            <person name="Andersson J.O."/>
        </authorList>
    </citation>
    <scope>NUCLEOTIDE SEQUENCE</scope>
    <source>
        <strain evidence="2">ATCC 50377</strain>
    </source>
</reference>
<evidence type="ECO:0000256" key="1">
    <source>
        <dbReference type="SAM" id="MobiDB-lite"/>
    </source>
</evidence>
<feature type="region of interest" description="Disordered" evidence="1">
    <location>
        <begin position="1"/>
        <end position="61"/>
    </location>
</feature>
<dbReference type="AlphaFoldDB" id="A0A9P8LP50"/>
<dbReference type="RefSeq" id="XP_067762538.1">
    <property type="nucleotide sequence ID" value="XM_067909782.1"/>
</dbReference>
<reference evidence="2" key="2">
    <citation type="submission" date="2020-12" db="EMBL/GenBank/DDBJ databases">
        <title>New Spironucleus salmonicida genome in near-complete chromosomes.</title>
        <authorList>
            <person name="Xu F."/>
            <person name="Kurt Z."/>
            <person name="Jimenez-Gonzalez A."/>
            <person name="Astvaldsson A."/>
            <person name="Andersson J.O."/>
            <person name="Svard S.G."/>
        </authorList>
    </citation>
    <scope>NUCLEOTIDE SEQUENCE</scope>
    <source>
        <strain evidence="2">ATCC 50377</strain>
    </source>
</reference>
<proteinExistence type="predicted"/>
<sequence>MPNIHLTRIPKLDSRRKHSGFTESASSPIGYPKATVGPESSPWRMASPRCPKAHAATAMPSGTNARYKARFASQLSALTSLRALPLTWGYRFDGRLAQWHLKHCMVGIPNHGSGAPSPYYSLANAIRQNTPQLGISKR</sequence>
<evidence type="ECO:0000313" key="3">
    <source>
        <dbReference type="EMBL" id="KAH0571774.1"/>
    </source>
</evidence>
<comment type="caution">
    <text evidence="2">The sequence shown here is derived from an EMBL/GenBank/DDBJ whole genome shotgun (WGS) entry which is preliminary data.</text>
</comment>
<dbReference type="KEGG" id="ssao:94299983"/>
<protein>
    <submittedName>
        <fullName evidence="2">Uncharacterized protein</fullName>
    </submittedName>
</protein>
<accession>A0A9P8LP50</accession>
<dbReference type="EMBL" id="AUWU02000006">
    <property type="protein sequence ID" value="KAH0571774.1"/>
    <property type="molecule type" value="Genomic_DNA"/>
</dbReference>
<name>A0A9P8LP50_9EUKA</name>
<organism evidence="2 4">
    <name type="scientific">Spironucleus salmonicida</name>
    <dbReference type="NCBI Taxonomy" id="348837"/>
    <lineage>
        <taxon>Eukaryota</taxon>
        <taxon>Metamonada</taxon>
        <taxon>Diplomonadida</taxon>
        <taxon>Hexamitidae</taxon>
        <taxon>Hexamitinae</taxon>
        <taxon>Spironucleus</taxon>
    </lineage>
</organism>
<evidence type="ECO:0000313" key="2">
    <source>
        <dbReference type="EMBL" id="KAH0571765.1"/>
    </source>
</evidence>
<evidence type="ECO:0000313" key="4">
    <source>
        <dbReference type="Proteomes" id="UP000018208"/>
    </source>
</evidence>